<sequence length="256" mass="27033">MVSAHRPDLVATLRAAGCVFAEDEARLLRETARTDAELDRFVARRVSGEPLEHVLGRVSFCGLTLVIRPGVFVPRRRTEFLAHCAAELTAPGATVVDLCCGCGAVAAALAAAVGGCEVHAADVDPVATGCARLNLPPHRVFDGDLYDALPARLYGHVDVLVANAPYVPTGQIASMPREARCREPRHALDGGTDGLDVHRRLVAGAPHWLAPGGALLVEVAAQQAAAATDLVTRMGLQARIRSSEEFDATVVVGTRR</sequence>
<evidence type="ECO:0000313" key="1">
    <source>
        <dbReference type="EMBL" id="UYP19098.1"/>
    </source>
</evidence>
<protein>
    <submittedName>
        <fullName evidence="1">Uncharacterized protein</fullName>
    </submittedName>
</protein>
<dbReference type="EMBL" id="CP107551">
    <property type="protein sequence ID" value="UYP19098.1"/>
    <property type="molecule type" value="Genomic_DNA"/>
</dbReference>
<proteinExistence type="predicted"/>
<gene>
    <name evidence="1" type="ORF">OED52_00410</name>
</gene>
<keyword evidence="2" id="KW-1185">Reference proteome</keyword>
<accession>A0ACD4DGG9</accession>
<name>A0ACD4DGG9_9NOCA</name>
<dbReference type="Proteomes" id="UP001156484">
    <property type="component" value="Chromosome"/>
</dbReference>
<reference evidence="1" key="1">
    <citation type="submission" date="2022-10" db="EMBL/GenBank/DDBJ databases">
        <title>Rhodococcus ferula Z13 complete genome.</title>
        <authorList>
            <person name="Long X."/>
            <person name="Zang M."/>
        </authorList>
    </citation>
    <scope>NUCLEOTIDE SEQUENCE</scope>
    <source>
        <strain evidence="1">Z13</strain>
    </source>
</reference>
<organism evidence="1 2">
    <name type="scientific">Rhodococcus sacchari</name>
    <dbReference type="NCBI Taxonomy" id="2962047"/>
    <lineage>
        <taxon>Bacteria</taxon>
        <taxon>Bacillati</taxon>
        <taxon>Actinomycetota</taxon>
        <taxon>Actinomycetes</taxon>
        <taxon>Mycobacteriales</taxon>
        <taxon>Nocardiaceae</taxon>
        <taxon>Rhodococcus</taxon>
    </lineage>
</organism>
<evidence type="ECO:0000313" key="2">
    <source>
        <dbReference type="Proteomes" id="UP001156484"/>
    </source>
</evidence>